<dbReference type="AlphaFoldDB" id="A0A1I7K428"/>
<proteinExistence type="predicted"/>
<evidence type="ECO:0000313" key="3">
    <source>
        <dbReference type="Proteomes" id="UP000182491"/>
    </source>
</evidence>
<keyword evidence="1" id="KW-1133">Transmembrane helix</keyword>
<keyword evidence="1" id="KW-0812">Transmembrane</keyword>
<name>A0A1I7K428_9BACT</name>
<dbReference type="STRING" id="388950.GCA_001611675_00947"/>
<dbReference type="Proteomes" id="UP000182491">
    <property type="component" value="Unassembled WGS sequence"/>
</dbReference>
<reference evidence="3" key="1">
    <citation type="submission" date="2016-10" db="EMBL/GenBank/DDBJ databases">
        <authorList>
            <person name="Varghese N."/>
        </authorList>
    </citation>
    <scope>NUCLEOTIDE SEQUENCE [LARGE SCALE GENOMIC DNA]</scope>
    <source>
        <strain evidence="3">DSM 18820</strain>
    </source>
</reference>
<evidence type="ECO:0000313" key="2">
    <source>
        <dbReference type="EMBL" id="SFU92132.1"/>
    </source>
</evidence>
<organism evidence="2 3">
    <name type="scientific">Pontibacter akesuensis</name>
    <dbReference type="NCBI Taxonomy" id="388950"/>
    <lineage>
        <taxon>Bacteria</taxon>
        <taxon>Pseudomonadati</taxon>
        <taxon>Bacteroidota</taxon>
        <taxon>Cytophagia</taxon>
        <taxon>Cytophagales</taxon>
        <taxon>Hymenobacteraceae</taxon>
        <taxon>Pontibacter</taxon>
    </lineage>
</organism>
<gene>
    <name evidence="2" type="ORF">SAMN04487941_3365</name>
</gene>
<keyword evidence="1" id="KW-0472">Membrane</keyword>
<keyword evidence="3" id="KW-1185">Reference proteome</keyword>
<accession>A0A1I7K428</accession>
<sequence length="54" mass="6494">MKMIMQNFKKETLGKLLQLWLRNRYMKILLLLGAGYFIFLFGKGVGEFLFYITR</sequence>
<evidence type="ECO:0000256" key="1">
    <source>
        <dbReference type="SAM" id="Phobius"/>
    </source>
</evidence>
<feature type="transmembrane region" description="Helical" evidence="1">
    <location>
        <begin position="28"/>
        <end position="52"/>
    </location>
</feature>
<dbReference type="EMBL" id="FPCA01000004">
    <property type="protein sequence ID" value="SFU92132.1"/>
    <property type="molecule type" value="Genomic_DNA"/>
</dbReference>
<protein>
    <submittedName>
        <fullName evidence="2">Uncharacterized protein</fullName>
    </submittedName>
</protein>